<evidence type="ECO:0000313" key="1">
    <source>
        <dbReference type="EMBL" id="CAD2201116.1"/>
    </source>
</evidence>
<evidence type="ECO:0000313" key="2">
    <source>
        <dbReference type="Proteomes" id="UP000580250"/>
    </source>
</evidence>
<organism evidence="1 2">
    <name type="scientific">Meloidogyne enterolobii</name>
    <name type="common">Root-knot nematode worm</name>
    <name type="synonym">Meloidogyne mayaguensis</name>
    <dbReference type="NCBI Taxonomy" id="390850"/>
    <lineage>
        <taxon>Eukaryota</taxon>
        <taxon>Metazoa</taxon>
        <taxon>Ecdysozoa</taxon>
        <taxon>Nematoda</taxon>
        <taxon>Chromadorea</taxon>
        <taxon>Rhabditida</taxon>
        <taxon>Tylenchina</taxon>
        <taxon>Tylenchomorpha</taxon>
        <taxon>Tylenchoidea</taxon>
        <taxon>Meloidogynidae</taxon>
        <taxon>Meloidogyninae</taxon>
        <taxon>Meloidogyne</taxon>
    </lineage>
</organism>
<name>A0A6V7XP82_MELEN</name>
<accession>A0A6V7XP82</accession>
<protein>
    <submittedName>
        <fullName evidence="1">Uncharacterized protein</fullName>
    </submittedName>
</protein>
<sequence>MIQYLNLIDSLNFAAVDSDKIDGDALGYKVVDVQKFGVDLDEEVFVSVSAEQCEEANAKLTDLFEYPNVLPYFVINLFEGEQGCLVCVDDLNVGLDHLMQNSMDVDVQNYLGFHYSVEGVFVYVAYHFHEIDAQLTDMVEIQCVLPYFVINSFDGYHGCLLYVDGLNAQHLVNLHFGVDFLINF</sequence>
<dbReference type="Proteomes" id="UP000580250">
    <property type="component" value="Unassembled WGS sequence"/>
</dbReference>
<dbReference type="AlphaFoldDB" id="A0A6V7XP82"/>
<gene>
    <name evidence="1" type="ORF">MENT_LOCUS54644</name>
</gene>
<dbReference type="EMBL" id="CAJEWN010001956">
    <property type="protein sequence ID" value="CAD2201116.1"/>
    <property type="molecule type" value="Genomic_DNA"/>
</dbReference>
<comment type="caution">
    <text evidence="1">The sequence shown here is derived from an EMBL/GenBank/DDBJ whole genome shotgun (WGS) entry which is preliminary data.</text>
</comment>
<proteinExistence type="predicted"/>
<reference evidence="1 2" key="1">
    <citation type="submission" date="2020-08" db="EMBL/GenBank/DDBJ databases">
        <authorList>
            <person name="Koutsovoulos G."/>
            <person name="Danchin GJ E."/>
        </authorList>
    </citation>
    <scope>NUCLEOTIDE SEQUENCE [LARGE SCALE GENOMIC DNA]</scope>
</reference>